<dbReference type="EMBL" id="JBFDAA010000017">
    <property type="protein sequence ID" value="KAL1116435.1"/>
    <property type="molecule type" value="Genomic_DNA"/>
</dbReference>
<sequence length="502" mass="53367">MASKRRNILFQGEVGRLDANSAPGNALCVSTMSCMRGPPEPVFGSFCPDLATPVTWFGSLPSIGTKWFVDRCPGLLIVQRSSGWALLGSVGPLLLSTSGLLLGVARPGRPLTISLPCGSTPGLFCTLCKWPPFGNPPHILPTSSTLMRETPRLRARRWRAALTVRGGEGGVPPPACTLQHSDTQHRYVGPAHRPPRTTRPQEPSHSRKTSPVRADNTSSPMWVVHARAGIVVTERVLGLTECQPVPHPPATSLPVTRRMTSYARAPTSDLPILGPQADQGSLKRQGRPQDGEMVALHHWRPLLKGRQFGILADRKSTTPSFRQPHATPTRRAGIDLARLLQDPKHPATEGLNLLSARGRPPGVADSWSCGRRGGEGGGGCSSARGGEGGAGGPSSPPPYRPHTRAPEPKATTDKQQNHTRPRTLPTGARSRRPPGDGPPAMGGLVGARVPGRPARWPHTAGLGGGAGEGALPSPSRPVRADLHLTARRQQPPPCIPVGRPHH</sequence>
<dbReference type="AlphaFoldDB" id="A0ABD0YMH6"/>
<evidence type="ECO:0000313" key="3">
    <source>
        <dbReference type="Proteomes" id="UP001558652"/>
    </source>
</evidence>
<feature type="region of interest" description="Disordered" evidence="1">
    <location>
        <begin position="348"/>
        <end position="502"/>
    </location>
</feature>
<proteinExistence type="predicted"/>
<protein>
    <submittedName>
        <fullName evidence="2">Uncharacterized protein</fullName>
    </submittedName>
</protein>
<evidence type="ECO:0000313" key="2">
    <source>
        <dbReference type="EMBL" id="KAL1116435.1"/>
    </source>
</evidence>
<organism evidence="2 3">
    <name type="scientific">Ranatra chinensis</name>
    <dbReference type="NCBI Taxonomy" id="642074"/>
    <lineage>
        <taxon>Eukaryota</taxon>
        <taxon>Metazoa</taxon>
        <taxon>Ecdysozoa</taxon>
        <taxon>Arthropoda</taxon>
        <taxon>Hexapoda</taxon>
        <taxon>Insecta</taxon>
        <taxon>Pterygota</taxon>
        <taxon>Neoptera</taxon>
        <taxon>Paraneoptera</taxon>
        <taxon>Hemiptera</taxon>
        <taxon>Heteroptera</taxon>
        <taxon>Panheteroptera</taxon>
        <taxon>Nepomorpha</taxon>
        <taxon>Nepidae</taxon>
        <taxon>Ranatrinae</taxon>
        <taxon>Ranatra</taxon>
    </lineage>
</organism>
<feature type="compositionally biased region" description="Gly residues" evidence="1">
    <location>
        <begin position="375"/>
        <end position="392"/>
    </location>
</feature>
<keyword evidence="3" id="KW-1185">Reference proteome</keyword>
<dbReference type="PROSITE" id="PS51257">
    <property type="entry name" value="PROKAR_LIPOPROTEIN"/>
    <property type="match status" value="1"/>
</dbReference>
<feature type="region of interest" description="Disordered" evidence="1">
    <location>
        <begin position="267"/>
        <end position="287"/>
    </location>
</feature>
<name>A0ABD0YMH6_9HEMI</name>
<feature type="compositionally biased region" description="Basic and acidic residues" evidence="1">
    <location>
        <begin position="404"/>
        <end position="416"/>
    </location>
</feature>
<feature type="region of interest" description="Disordered" evidence="1">
    <location>
        <begin position="165"/>
        <end position="219"/>
    </location>
</feature>
<evidence type="ECO:0000256" key="1">
    <source>
        <dbReference type="SAM" id="MobiDB-lite"/>
    </source>
</evidence>
<accession>A0ABD0YMH6</accession>
<comment type="caution">
    <text evidence="2">The sequence shown here is derived from an EMBL/GenBank/DDBJ whole genome shotgun (WGS) entry which is preliminary data.</text>
</comment>
<reference evidence="2 3" key="1">
    <citation type="submission" date="2024-07" db="EMBL/GenBank/DDBJ databases">
        <title>Chromosome-level genome assembly of the water stick insect Ranatra chinensis (Heteroptera: Nepidae).</title>
        <authorList>
            <person name="Liu X."/>
        </authorList>
    </citation>
    <scope>NUCLEOTIDE SEQUENCE [LARGE SCALE GENOMIC DNA]</scope>
    <source>
        <strain evidence="2">Cailab_2021Rc</strain>
        <tissue evidence="2">Muscle</tissue>
    </source>
</reference>
<gene>
    <name evidence="2" type="ORF">AAG570_004909</name>
</gene>
<dbReference type="Proteomes" id="UP001558652">
    <property type="component" value="Unassembled WGS sequence"/>
</dbReference>